<dbReference type="InterPro" id="IPR053521">
    <property type="entry name" value="McjB-like"/>
</dbReference>
<name>A0A074TIC3_9RHOB</name>
<keyword evidence="3" id="KW-1185">Reference proteome</keyword>
<protein>
    <recommendedName>
        <fullName evidence="1">Microcin J25-processing protein McjB C-terminal domain-containing protein</fullName>
    </recommendedName>
</protein>
<gene>
    <name evidence="2" type="ORF">DL1_07340</name>
</gene>
<evidence type="ECO:0000259" key="1">
    <source>
        <dbReference type="Pfam" id="PF13471"/>
    </source>
</evidence>
<comment type="caution">
    <text evidence="2">The sequence shown here is derived from an EMBL/GenBank/DDBJ whole genome shotgun (WGS) entry which is preliminary data.</text>
</comment>
<evidence type="ECO:0000313" key="2">
    <source>
        <dbReference type="EMBL" id="KEP71394.1"/>
    </source>
</evidence>
<dbReference type="RefSeq" id="WP_051693261.1">
    <property type="nucleotide sequence ID" value="NZ_FOVB01000001.1"/>
</dbReference>
<feature type="domain" description="Microcin J25-processing protein McjB C-terminal" evidence="1">
    <location>
        <begin position="29"/>
        <end position="133"/>
    </location>
</feature>
<proteinExistence type="predicted"/>
<sequence>MIFDLARGRTVAHKLQLGLVALATVLRVRIALSLNRADIWRARNAALCAQVPSGAPQNCDHHLREIAWSVGAAARLVPVASCLTQALAGQYLLAQRGVASDLRLSLPAGQGDAFRPHAWLLHEGQIVLGGSAEMLRTHQFFVPPDRSRPAEGRTLRAVSK</sequence>
<dbReference type="InterPro" id="IPR032708">
    <property type="entry name" value="McjB_C"/>
</dbReference>
<dbReference type="STRING" id="1185766.SAMN05216224_101314"/>
<dbReference type="Pfam" id="PF13471">
    <property type="entry name" value="Transglut_core3"/>
    <property type="match status" value="1"/>
</dbReference>
<dbReference type="EMBL" id="JHEH01000002">
    <property type="protein sequence ID" value="KEP71394.1"/>
    <property type="molecule type" value="Genomic_DNA"/>
</dbReference>
<dbReference type="eggNOG" id="ENOG5032YT6">
    <property type="taxonomic scope" value="Bacteria"/>
</dbReference>
<accession>A0A074TIC3</accession>
<dbReference type="Proteomes" id="UP000027725">
    <property type="component" value="Unassembled WGS sequence"/>
</dbReference>
<organism evidence="2 3">
    <name type="scientific">Thioclava dalianensis</name>
    <dbReference type="NCBI Taxonomy" id="1185766"/>
    <lineage>
        <taxon>Bacteria</taxon>
        <taxon>Pseudomonadati</taxon>
        <taxon>Pseudomonadota</taxon>
        <taxon>Alphaproteobacteria</taxon>
        <taxon>Rhodobacterales</taxon>
        <taxon>Paracoccaceae</taxon>
        <taxon>Thioclava</taxon>
    </lineage>
</organism>
<evidence type="ECO:0000313" key="3">
    <source>
        <dbReference type="Proteomes" id="UP000027725"/>
    </source>
</evidence>
<dbReference type="NCBIfam" id="NF033537">
    <property type="entry name" value="lasso_biosyn_B2"/>
    <property type="match status" value="1"/>
</dbReference>
<dbReference type="AlphaFoldDB" id="A0A074TIC3"/>
<reference evidence="2 3" key="1">
    <citation type="submission" date="2014-03" db="EMBL/GenBank/DDBJ databases">
        <title>The draft genome sequence of Thioclava dalianensis DLFJ1-1.</title>
        <authorList>
            <person name="Lai Q."/>
            <person name="Shao Z."/>
        </authorList>
    </citation>
    <scope>NUCLEOTIDE SEQUENCE [LARGE SCALE GENOMIC DNA]</scope>
    <source>
        <strain evidence="2 3">DLFJ1-1</strain>
    </source>
</reference>